<protein>
    <submittedName>
        <fullName evidence="2">Uncharacterized protein LOC103520272</fullName>
    </submittedName>
</protein>
<accession>A0A1S3DKS6</accession>
<reference evidence="2" key="1">
    <citation type="submission" date="2025-08" db="UniProtKB">
        <authorList>
            <consortium name="RefSeq"/>
        </authorList>
    </citation>
    <scope>IDENTIFICATION</scope>
</reference>
<dbReference type="GeneID" id="103520272"/>
<dbReference type="PaxDb" id="121845-A0A1S3DKS6"/>
<evidence type="ECO:0000313" key="1">
    <source>
        <dbReference type="Proteomes" id="UP000079169"/>
    </source>
</evidence>
<dbReference type="Proteomes" id="UP000079169">
    <property type="component" value="Unplaced"/>
</dbReference>
<proteinExistence type="predicted"/>
<dbReference type="KEGG" id="dci:103520272"/>
<sequence>LFNAPRKQGVPYARKKEQFIEDGKELFKTMAEKGVKTAIFIESPRTVDIKHSEELFDVLRGQLTSQLESSSLKAVHVGAERMKKICVDGKILHRDRKHFHPDFIPKLRKYIEKIFLDMSACTMLQEVNME</sequence>
<organism evidence="1 2">
    <name type="scientific">Diaphorina citri</name>
    <name type="common">Asian citrus psyllid</name>
    <dbReference type="NCBI Taxonomy" id="121845"/>
    <lineage>
        <taxon>Eukaryota</taxon>
        <taxon>Metazoa</taxon>
        <taxon>Ecdysozoa</taxon>
        <taxon>Arthropoda</taxon>
        <taxon>Hexapoda</taxon>
        <taxon>Insecta</taxon>
        <taxon>Pterygota</taxon>
        <taxon>Neoptera</taxon>
        <taxon>Paraneoptera</taxon>
        <taxon>Hemiptera</taxon>
        <taxon>Sternorrhyncha</taxon>
        <taxon>Psylloidea</taxon>
        <taxon>Psyllidae</taxon>
        <taxon>Diaphorininae</taxon>
        <taxon>Diaphorina</taxon>
    </lineage>
</organism>
<feature type="non-terminal residue" evidence="2">
    <location>
        <position position="1"/>
    </location>
</feature>
<dbReference type="RefSeq" id="XP_008483584.1">
    <property type="nucleotide sequence ID" value="XM_008485362.3"/>
</dbReference>
<name>A0A1S3DKS6_DIACI</name>
<dbReference type="AlphaFoldDB" id="A0A1S3DKS6"/>
<keyword evidence="1" id="KW-1185">Reference proteome</keyword>
<gene>
    <name evidence="2" type="primary">LOC103520272</name>
</gene>
<evidence type="ECO:0000313" key="2">
    <source>
        <dbReference type="RefSeq" id="XP_008483584.1"/>
    </source>
</evidence>